<feature type="domain" description="RCK C-terminal" evidence="7">
    <location>
        <begin position="135"/>
        <end position="218"/>
    </location>
</feature>
<keyword evidence="2" id="KW-0633">Potassium transport</keyword>
<keyword evidence="5" id="KW-0406">Ion transport</keyword>
<evidence type="ECO:0000256" key="1">
    <source>
        <dbReference type="ARBA" id="ARBA00022448"/>
    </source>
</evidence>
<evidence type="ECO:0000256" key="4">
    <source>
        <dbReference type="ARBA" id="ARBA00023027"/>
    </source>
</evidence>
<keyword evidence="4" id="KW-0520">NAD</keyword>
<dbReference type="PROSITE" id="PS51201">
    <property type="entry name" value="RCK_N"/>
    <property type="match status" value="1"/>
</dbReference>
<proteinExistence type="predicted"/>
<protein>
    <recommendedName>
        <fullName evidence="9">Trk system potassium uptake protein TrkA</fullName>
    </recommendedName>
</protein>
<dbReference type="InterPro" id="IPR050721">
    <property type="entry name" value="Trk_Ktr_HKT_K-transport"/>
</dbReference>
<gene>
    <name evidence="8" type="ORF">METZ01_LOCUS180850</name>
</gene>
<dbReference type="GO" id="GO:0015079">
    <property type="term" value="F:potassium ion transmembrane transporter activity"/>
    <property type="evidence" value="ECO:0007669"/>
    <property type="project" value="InterPro"/>
</dbReference>
<evidence type="ECO:0000259" key="6">
    <source>
        <dbReference type="PROSITE" id="PS51201"/>
    </source>
</evidence>
<dbReference type="AlphaFoldDB" id="A0A382CPC1"/>
<dbReference type="PROSITE" id="PS51202">
    <property type="entry name" value="RCK_C"/>
    <property type="match status" value="1"/>
</dbReference>
<evidence type="ECO:0000256" key="3">
    <source>
        <dbReference type="ARBA" id="ARBA00022958"/>
    </source>
</evidence>
<evidence type="ECO:0008006" key="9">
    <source>
        <dbReference type="Google" id="ProtNLM"/>
    </source>
</evidence>
<dbReference type="Gene3D" id="3.30.70.1450">
    <property type="entry name" value="Regulator of K+ conductance, C-terminal domain"/>
    <property type="match status" value="1"/>
</dbReference>
<accession>A0A382CPC1</accession>
<dbReference type="EMBL" id="UINC01035496">
    <property type="protein sequence ID" value="SVB27996.1"/>
    <property type="molecule type" value="Genomic_DNA"/>
</dbReference>
<keyword evidence="1" id="KW-0813">Transport</keyword>
<dbReference type="SUPFAM" id="SSF51735">
    <property type="entry name" value="NAD(P)-binding Rossmann-fold domains"/>
    <property type="match status" value="1"/>
</dbReference>
<dbReference type="PANTHER" id="PTHR43833:SF5">
    <property type="entry name" value="TRK SYSTEM POTASSIUM UPTAKE PROTEIN TRKA"/>
    <property type="match status" value="1"/>
</dbReference>
<dbReference type="InterPro" id="IPR006037">
    <property type="entry name" value="RCK_C"/>
</dbReference>
<dbReference type="PANTHER" id="PTHR43833">
    <property type="entry name" value="POTASSIUM CHANNEL PROTEIN 2-RELATED-RELATED"/>
    <property type="match status" value="1"/>
</dbReference>
<dbReference type="InterPro" id="IPR006036">
    <property type="entry name" value="K_uptake_TrkA"/>
</dbReference>
<dbReference type="Gene3D" id="3.40.50.720">
    <property type="entry name" value="NAD(P)-binding Rossmann-like Domain"/>
    <property type="match status" value="1"/>
</dbReference>
<dbReference type="SUPFAM" id="SSF116726">
    <property type="entry name" value="TrkA C-terminal domain-like"/>
    <property type="match status" value="1"/>
</dbReference>
<evidence type="ECO:0000313" key="8">
    <source>
        <dbReference type="EMBL" id="SVB27996.1"/>
    </source>
</evidence>
<feature type="domain" description="RCK N-terminal" evidence="6">
    <location>
        <begin position="1"/>
        <end position="117"/>
    </location>
</feature>
<sequence>MYIVVVGGGMVGFHLTRALFNAGHEVFVVDTDAKRVEELIEHFGNVAIKGDGSEPSIQSAAGVARADILIATTSTDEDNLAACQLAKHKFHVPKTVTLINNPEDENLFDILGIDVVVSSTQLLLAAIEEELPAHSPAHLLPVRGNREAVAIEIAIASGVVGEKLDNIKLPPDTYIVAIVGRDGSLKSLDGDTLIQAHDEVVAITIGDQAEALLEVLSTEG</sequence>
<dbReference type="GO" id="GO:0005886">
    <property type="term" value="C:plasma membrane"/>
    <property type="evidence" value="ECO:0007669"/>
    <property type="project" value="InterPro"/>
</dbReference>
<dbReference type="InterPro" id="IPR036721">
    <property type="entry name" value="RCK_C_sf"/>
</dbReference>
<keyword evidence="3" id="KW-0630">Potassium</keyword>
<evidence type="ECO:0000256" key="2">
    <source>
        <dbReference type="ARBA" id="ARBA00022538"/>
    </source>
</evidence>
<reference evidence="8" key="1">
    <citation type="submission" date="2018-05" db="EMBL/GenBank/DDBJ databases">
        <authorList>
            <person name="Lanie J.A."/>
            <person name="Ng W.-L."/>
            <person name="Kazmierczak K.M."/>
            <person name="Andrzejewski T.M."/>
            <person name="Davidsen T.M."/>
            <person name="Wayne K.J."/>
            <person name="Tettelin H."/>
            <person name="Glass J.I."/>
            <person name="Rusch D."/>
            <person name="Podicherti R."/>
            <person name="Tsui H.-C.T."/>
            <person name="Winkler M.E."/>
        </authorList>
    </citation>
    <scope>NUCLEOTIDE SEQUENCE</scope>
</reference>
<dbReference type="Pfam" id="PF02080">
    <property type="entry name" value="TrkA_C"/>
    <property type="match status" value="1"/>
</dbReference>
<dbReference type="Pfam" id="PF02254">
    <property type="entry name" value="TrkA_N"/>
    <property type="match status" value="1"/>
</dbReference>
<evidence type="ECO:0000256" key="5">
    <source>
        <dbReference type="ARBA" id="ARBA00023065"/>
    </source>
</evidence>
<name>A0A382CPC1_9ZZZZ</name>
<evidence type="ECO:0000259" key="7">
    <source>
        <dbReference type="PROSITE" id="PS51202"/>
    </source>
</evidence>
<dbReference type="PRINTS" id="PR00335">
    <property type="entry name" value="KUPTAKETRKA"/>
</dbReference>
<dbReference type="InterPro" id="IPR003148">
    <property type="entry name" value="RCK_N"/>
</dbReference>
<organism evidence="8">
    <name type="scientific">marine metagenome</name>
    <dbReference type="NCBI Taxonomy" id="408172"/>
    <lineage>
        <taxon>unclassified sequences</taxon>
        <taxon>metagenomes</taxon>
        <taxon>ecological metagenomes</taxon>
    </lineage>
</organism>
<dbReference type="InterPro" id="IPR036291">
    <property type="entry name" value="NAD(P)-bd_dom_sf"/>
</dbReference>